<feature type="transmembrane region" description="Helical" evidence="1">
    <location>
        <begin position="182"/>
        <end position="206"/>
    </location>
</feature>
<dbReference type="SUPFAM" id="SSF103473">
    <property type="entry name" value="MFS general substrate transporter"/>
    <property type="match status" value="1"/>
</dbReference>
<reference evidence="3" key="1">
    <citation type="submission" date="2025-08" db="UniProtKB">
        <authorList>
            <consortium name="RefSeq"/>
        </authorList>
    </citation>
    <scope>IDENTIFICATION</scope>
</reference>
<dbReference type="CDD" id="cd17481">
    <property type="entry name" value="MFS_MFSD13A"/>
    <property type="match status" value="1"/>
</dbReference>
<feature type="transmembrane region" description="Helical" evidence="1">
    <location>
        <begin position="447"/>
        <end position="471"/>
    </location>
</feature>
<dbReference type="GeneID" id="110983408"/>
<evidence type="ECO:0000313" key="2">
    <source>
        <dbReference type="Proteomes" id="UP000694845"/>
    </source>
</evidence>
<name>A0A8B7YYC3_ACAPL</name>
<dbReference type="Gene3D" id="1.20.1250.20">
    <property type="entry name" value="MFS general substrate transporter like domains"/>
    <property type="match status" value="1"/>
</dbReference>
<keyword evidence="1" id="KW-0812">Transmembrane</keyword>
<keyword evidence="2" id="KW-1185">Reference proteome</keyword>
<feature type="transmembrane region" description="Helical" evidence="1">
    <location>
        <begin position="293"/>
        <end position="312"/>
    </location>
</feature>
<dbReference type="InterPro" id="IPR040035">
    <property type="entry name" value="TMEM180"/>
</dbReference>
<dbReference type="OrthoDB" id="62987at2759"/>
<feature type="transmembrane region" description="Helical" evidence="1">
    <location>
        <begin position="258"/>
        <end position="281"/>
    </location>
</feature>
<proteinExistence type="predicted"/>
<dbReference type="InterPro" id="IPR036259">
    <property type="entry name" value="MFS_trans_sf"/>
</dbReference>
<dbReference type="AlphaFoldDB" id="A0A8B7YYC3"/>
<evidence type="ECO:0000313" key="3">
    <source>
        <dbReference type="RefSeq" id="XP_022098343.1"/>
    </source>
</evidence>
<feature type="transmembrane region" description="Helical" evidence="1">
    <location>
        <begin position="91"/>
        <end position="112"/>
    </location>
</feature>
<keyword evidence="1" id="KW-1133">Transmembrane helix</keyword>
<feature type="transmembrane region" description="Helical" evidence="1">
    <location>
        <begin position="50"/>
        <end position="70"/>
    </location>
</feature>
<sequence length="498" mass="56265">MVSEARIGVCYGSMALFLSILHNVFLLYHVDVFVSVYHIDKTSFWIGETIFLVWNSLNDPLFGWLSDRSLLNSNKASSRFGAQPELVTKRLWALTVNGPLFALSFMLFWFVWSFPGLQFAVVLCLYDGFLTAVDLHHTALLADLALSAKDRTKLNGYSSFFSAAGSLSVFLSYVVWDRDNMQSFQIFCFVLATFSALGFFFVSRYLSRQYRDVRKKDDEMTSVASVEPQDDNTKAAGEDEVTIKHYVKQLSKHSNFQYFAVLNLVQVFNCHFNSNFFPLFLERLLGRALSPGMGSLLIGASFVIPHLNNLYFLSLCRKYSVYTVIKWLFYCKCLLSAFMLFAGPNNLWLLCAFIASNRVFTEGTCKLLNLVISDLVDEDCVIHRRKQAVSALVFGTAALLSKPGQTIAPLLGTTLLAMQTGHDLFQSNSGNSLRAVDSALSKEETELVRLGCFHCLVYIPLLCAIVQILLWTKFTLRGSRLDWIKRVRAGDMHVFTHV</sequence>
<dbReference type="KEGG" id="aplc:110983408"/>
<dbReference type="RefSeq" id="XP_022098343.1">
    <property type="nucleotide sequence ID" value="XM_022242651.1"/>
</dbReference>
<gene>
    <name evidence="3" type="primary">LOC110983408</name>
</gene>
<protein>
    <submittedName>
        <fullName evidence="3">Transmembrane protein 180-like</fullName>
    </submittedName>
</protein>
<dbReference type="Proteomes" id="UP000694845">
    <property type="component" value="Unplaced"/>
</dbReference>
<dbReference type="OMA" id="WNSVNDP"/>
<keyword evidence="1" id="KW-0472">Membrane</keyword>
<feature type="transmembrane region" description="Helical" evidence="1">
    <location>
        <begin position="118"/>
        <end position="142"/>
    </location>
</feature>
<evidence type="ECO:0000256" key="1">
    <source>
        <dbReference type="SAM" id="Phobius"/>
    </source>
</evidence>
<organism evidence="2 3">
    <name type="scientific">Acanthaster planci</name>
    <name type="common">Crown-of-thorns starfish</name>
    <dbReference type="NCBI Taxonomy" id="133434"/>
    <lineage>
        <taxon>Eukaryota</taxon>
        <taxon>Metazoa</taxon>
        <taxon>Echinodermata</taxon>
        <taxon>Eleutherozoa</taxon>
        <taxon>Asterozoa</taxon>
        <taxon>Asteroidea</taxon>
        <taxon>Valvatacea</taxon>
        <taxon>Valvatida</taxon>
        <taxon>Acanthasteridae</taxon>
        <taxon>Acanthaster</taxon>
    </lineage>
</organism>
<dbReference type="PANTHER" id="PTHR28658">
    <property type="entry name" value="TRANSMEMBRANE PROTEIN 180"/>
    <property type="match status" value="1"/>
</dbReference>
<dbReference type="Pfam" id="PF13347">
    <property type="entry name" value="MFS_2"/>
    <property type="match status" value="1"/>
</dbReference>
<accession>A0A8B7YYC3</accession>
<feature type="transmembrane region" description="Helical" evidence="1">
    <location>
        <begin position="7"/>
        <end position="30"/>
    </location>
</feature>
<dbReference type="PANTHER" id="PTHR28658:SF3">
    <property type="entry name" value="TRANSMEMBRANE PROTEIN 180"/>
    <property type="match status" value="1"/>
</dbReference>
<feature type="transmembrane region" description="Helical" evidence="1">
    <location>
        <begin position="154"/>
        <end position="176"/>
    </location>
</feature>